<comment type="similarity">
    <text evidence="1">Belongs to the LysR transcriptional regulatory family.</text>
</comment>
<sequence>MLVGFEAAARQLSFSKAGDEIFLTQSAISRQVKKLEESLGLVLFERRHRALELTEQGRVLFEAVNESLNHLSETVASLRKEFTQRGVKVSTTTSFAALWLVPRLARFRAQCPEVALHIDADNRLVDLKQGVVDIAIRYTSPDMVSADSDVFLAKEEVFPVCSPALLQRSGRKLTCIDDLQHHTLLHLGDPQNAWPWLQWPYWFEQMGADLPLNDIGFRFSHLDQLVQAATMGHGIALGNSPLVDSLLAEGLLVAPLTERLVSPRSFYLCHGPRRDPEVQAFVNWLQLAMSRPE</sequence>
<evidence type="ECO:0000313" key="8">
    <source>
        <dbReference type="Proteomes" id="UP000074561"/>
    </source>
</evidence>
<reference evidence="8 9" key="1">
    <citation type="submission" date="2015-11" db="EMBL/GenBank/DDBJ databases">
        <title>Exploring the genomic traits of fungus-feeding bacterial genus Collimonas.</title>
        <authorList>
            <person name="Song C."/>
            <person name="Schmidt R."/>
            <person name="de Jager V."/>
            <person name="Krzyzanowska D."/>
            <person name="Jongedijk E."/>
            <person name="Cankar K."/>
            <person name="Beekwilder J."/>
            <person name="van Veen A."/>
            <person name="de Boer W."/>
            <person name="van Veen J.A."/>
            <person name="Garbeva P."/>
        </authorList>
    </citation>
    <scope>NUCLEOTIDE SEQUENCE [LARGE SCALE GENOMIC DNA]</scope>
    <source>
        <strain evidence="7 9">Ter291</strain>
        <strain evidence="6 8">Ter91</strain>
    </source>
</reference>
<feature type="domain" description="HTH lysR-type" evidence="5">
    <location>
        <begin position="1"/>
        <end position="54"/>
    </location>
</feature>
<organism evidence="6 8">
    <name type="scientific">Collimonas pratensis</name>
    <dbReference type="NCBI Taxonomy" id="279113"/>
    <lineage>
        <taxon>Bacteria</taxon>
        <taxon>Pseudomonadati</taxon>
        <taxon>Pseudomonadota</taxon>
        <taxon>Betaproteobacteria</taxon>
        <taxon>Burkholderiales</taxon>
        <taxon>Oxalobacteraceae</taxon>
        <taxon>Collimonas</taxon>
    </lineage>
</organism>
<dbReference type="SUPFAM" id="SSF46785">
    <property type="entry name" value="Winged helix' DNA-binding domain"/>
    <property type="match status" value="1"/>
</dbReference>
<dbReference type="GO" id="GO:0003700">
    <property type="term" value="F:DNA-binding transcription factor activity"/>
    <property type="evidence" value="ECO:0007669"/>
    <property type="project" value="InterPro"/>
</dbReference>
<evidence type="ECO:0000313" key="9">
    <source>
        <dbReference type="Proteomes" id="UP000074914"/>
    </source>
</evidence>
<dbReference type="EMBL" id="CP013236">
    <property type="protein sequence ID" value="AMP12781.1"/>
    <property type="molecule type" value="Genomic_DNA"/>
</dbReference>
<dbReference type="KEGG" id="cpra:CPter91_0562"/>
<dbReference type="STRING" id="279113.CPter91_0562"/>
<dbReference type="InterPro" id="IPR000847">
    <property type="entry name" value="LysR_HTH_N"/>
</dbReference>
<protein>
    <submittedName>
        <fullName evidence="6">Bacterial regulatory helix-turn-helix, lysR family protein</fullName>
    </submittedName>
</protein>
<evidence type="ECO:0000256" key="4">
    <source>
        <dbReference type="ARBA" id="ARBA00023163"/>
    </source>
</evidence>
<accession>A0A127PYT7</accession>
<dbReference type="CDD" id="cd08432">
    <property type="entry name" value="PBP2_GcdR_TrpI_HvrB_AmpR_like"/>
    <property type="match status" value="1"/>
</dbReference>
<dbReference type="InterPro" id="IPR058163">
    <property type="entry name" value="LysR-type_TF_proteobact-type"/>
</dbReference>
<dbReference type="SUPFAM" id="SSF53850">
    <property type="entry name" value="Periplasmic binding protein-like II"/>
    <property type="match status" value="1"/>
</dbReference>
<dbReference type="InterPro" id="IPR005119">
    <property type="entry name" value="LysR_subst-bd"/>
</dbReference>
<keyword evidence="9" id="KW-1185">Reference proteome</keyword>
<name>A0A127PYT7_9BURK</name>
<dbReference type="GO" id="GO:0043565">
    <property type="term" value="F:sequence-specific DNA binding"/>
    <property type="evidence" value="ECO:0007669"/>
    <property type="project" value="TreeGrafter"/>
</dbReference>
<gene>
    <name evidence="7" type="ORF">CPter291_0495</name>
    <name evidence="6" type="ORF">CPter91_0562</name>
</gene>
<dbReference type="EMBL" id="CP013234">
    <property type="protein sequence ID" value="AMP02957.1"/>
    <property type="molecule type" value="Genomic_DNA"/>
</dbReference>
<evidence type="ECO:0000259" key="5">
    <source>
        <dbReference type="PROSITE" id="PS50931"/>
    </source>
</evidence>
<dbReference type="PANTHER" id="PTHR30537:SF26">
    <property type="entry name" value="GLYCINE CLEAVAGE SYSTEM TRANSCRIPTIONAL ACTIVATOR"/>
    <property type="match status" value="1"/>
</dbReference>
<keyword evidence="4" id="KW-0804">Transcription</keyword>
<evidence type="ECO:0000313" key="6">
    <source>
        <dbReference type="EMBL" id="AMP02957.1"/>
    </source>
</evidence>
<evidence type="ECO:0000313" key="7">
    <source>
        <dbReference type="EMBL" id="AMP12781.1"/>
    </source>
</evidence>
<dbReference type="Pfam" id="PF03466">
    <property type="entry name" value="LysR_substrate"/>
    <property type="match status" value="1"/>
</dbReference>
<keyword evidence="2" id="KW-0805">Transcription regulation</keyword>
<dbReference type="PANTHER" id="PTHR30537">
    <property type="entry name" value="HTH-TYPE TRANSCRIPTIONAL REGULATOR"/>
    <property type="match status" value="1"/>
</dbReference>
<evidence type="ECO:0000256" key="1">
    <source>
        <dbReference type="ARBA" id="ARBA00009437"/>
    </source>
</evidence>
<dbReference type="PATRIC" id="fig|279113.10.peg.493"/>
<proteinExistence type="inferred from homology"/>
<keyword evidence="3" id="KW-0238">DNA-binding</keyword>
<dbReference type="InterPro" id="IPR036388">
    <property type="entry name" value="WH-like_DNA-bd_sf"/>
</dbReference>
<dbReference type="Gene3D" id="3.40.190.10">
    <property type="entry name" value="Periplasmic binding protein-like II"/>
    <property type="match status" value="2"/>
</dbReference>
<evidence type="ECO:0000256" key="3">
    <source>
        <dbReference type="ARBA" id="ARBA00023125"/>
    </source>
</evidence>
<dbReference type="Pfam" id="PF00126">
    <property type="entry name" value="HTH_1"/>
    <property type="match status" value="1"/>
</dbReference>
<dbReference type="Gene3D" id="1.10.10.10">
    <property type="entry name" value="Winged helix-like DNA-binding domain superfamily/Winged helix DNA-binding domain"/>
    <property type="match status" value="1"/>
</dbReference>
<dbReference type="InterPro" id="IPR036390">
    <property type="entry name" value="WH_DNA-bd_sf"/>
</dbReference>
<dbReference type="AlphaFoldDB" id="A0A127PYT7"/>
<dbReference type="Proteomes" id="UP000074561">
    <property type="component" value="Chromosome"/>
</dbReference>
<dbReference type="PRINTS" id="PR00039">
    <property type="entry name" value="HTHLYSR"/>
</dbReference>
<dbReference type="Proteomes" id="UP000074914">
    <property type="component" value="Chromosome"/>
</dbReference>
<dbReference type="PROSITE" id="PS50931">
    <property type="entry name" value="HTH_LYSR"/>
    <property type="match status" value="1"/>
</dbReference>
<dbReference type="GO" id="GO:0006351">
    <property type="term" value="P:DNA-templated transcription"/>
    <property type="evidence" value="ECO:0007669"/>
    <property type="project" value="TreeGrafter"/>
</dbReference>
<dbReference type="FunFam" id="1.10.10.10:FF:000001">
    <property type="entry name" value="LysR family transcriptional regulator"/>
    <property type="match status" value="1"/>
</dbReference>
<evidence type="ECO:0000256" key="2">
    <source>
        <dbReference type="ARBA" id="ARBA00023015"/>
    </source>
</evidence>